<feature type="domain" description="DUF7147" evidence="1">
    <location>
        <begin position="3"/>
        <end position="121"/>
    </location>
</feature>
<dbReference type="InterPro" id="IPR055571">
    <property type="entry name" value="DUF7147"/>
</dbReference>
<protein>
    <submittedName>
        <fullName evidence="2">DNA-binding LacI/PurR family transcriptional regulator</fullName>
    </submittedName>
</protein>
<accession>A0ABV2GC38</accession>
<evidence type="ECO:0000313" key="2">
    <source>
        <dbReference type="EMBL" id="MET3575851.1"/>
    </source>
</evidence>
<dbReference type="Pfam" id="PF23648">
    <property type="entry name" value="DUF7147"/>
    <property type="match status" value="1"/>
</dbReference>
<sequence>MDTQRFIELGEGFGDVFELCELIRTNSPRIHRAFILRTDDPKNAVSLAVALLPAGDGHFMPIYICREGVKEGGTRQRLFTEALEEAGVSLADVKVRPSGDFGSREDYYRHLTGILRMNRLLPTPELMTRMRRQIPPL</sequence>
<dbReference type="RefSeq" id="WP_354197378.1">
    <property type="nucleotide sequence ID" value="NZ_JBEPLW010000012.1"/>
</dbReference>
<reference evidence="2 3" key="1">
    <citation type="submission" date="2024-06" db="EMBL/GenBank/DDBJ databases">
        <title>Genomic Encyclopedia of Type Strains, Phase IV (KMG-IV): sequencing the most valuable type-strain genomes for metagenomic binning, comparative biology and taxonomic classification.</title>
        <authorList>
            <person name="Goeker M."/>
        </authorList>
    </citation>
    <scope>NUCLEOTIDE SEQUENCE [LARGE SCALE GENOMIC DNA]</scope>
    <source>
        <strain evidence="2 3">DSM 26128</strain>
    </source>
</reference>
<evidence type="ECO:0000259" key="1">
    <source>
        <dbReference type="Pfam" id="PF23648"/>
    </source>
</evidence>
<name>A0ABV2GC38_9BACL</name>
<comment type="caution">
    <text evidence="2">The sequence shown here is derived from an EMBL/GenBank/DDBJ whole genome shotgun (WGS) entry which is preliminary data.</text>
</comment>
<organism evidence="2 3">
    <name type="scientific">Bhargavaea ullalensis</name>
    <dbReference type="NCBI Taxonomy" id="1265685"/>
    <lineage>
        <taxon>Bacteria</taxon>
        <taxon>Bacillati</taxon>
        <taxon>Bacillota</taxon>
        <taxon>Bacilli</taxon>
        <taxon>Bacillales</taxon>
        <taxon>Caryophanaceae</taxon>
        <taxon>Bhargavaea</taxon>
    </lineage>
</organism>
<gene>
    <name evidence="2" type="ORF">ABID49_001757</name>
</gene>
<keyword evidence="2" id="KW-0238">DNA-binding</keyword>
<dbReference type="EMBL" id="JBEPLW010000012">
    <property type="protein sequence ID" value="MET3575851.1"/>
    <property type="molecule type" value="Genomic_DNA"/>
</dbReference>
<keyword evidence="3" id="KW-1185">Reference proteome</keyword>
<dbReference type="GO" id="GO:0003677">
    <property type="term" value="F:DNA binding"/>
    <property type="evidence" value="ECO:0007669"/>
    <property type="project" value="UniProtKB-KW"/>
</dbReference>
<dbReference type="Proteomes" id="UP001549099">
    <property type="component" value="Unassembled WGS sequence"/>
</dbReference>
<proteinExistence type="predicted"/>
<evidence type="ECO:0000313" key="3">
    <source>
        <dbReference type="Proteomes" id="UP001549099"/>
    </source>
</evidence>